<proteinExistence type="inferred from homology"/>
<dbReference type="InterPro" id="IPR013900">
    <property type="entry name" value="RNR_inhibitor"/>
</dbReference>
<sequence length="316" mass="34972">MQARHAPTEEHRSKRKFQPSITSYFEVRDDLEDNDDLRGLDPTTRLRRQNTRGAAQQQQQQQQQQHREKLAPDVPGPVQAGLLSVGMRVRKSVPEGYKTHKVSNLPSVQNTMPRSTLAVKPPREAVPDQVQHQRELLPFCGLHKIGGFAEQPTTNPHLYNANTTPSPPNYFPLPAETFTQPFSSTASTDSGCSTTSQRPHNPSKRSWQDEDEVRPLDTSFFFGSSSTKGMGMGVEVDEVPVSPLSETPPPGLGMLPPVRQFAQPKSRRAVQRTVSDDDIDMNFGVASHIEARLSAGCGSDFEEADFLSNEVDMGGI</sequence>
<comment type="similarity">
    <text evidence="3">Belongs to the DIF1/spd1 family.</text>
</comment>
<name>A0ABR3UWQ4_9PLEO</name>
<keyword evidence="5" id="KW-0539">Nucleus</keyword>
<protein>
    <submittedName>
        <fullName evidence="7">Uncharacterized protein</fullName>
    </submittedName>
</protein>
<evidence type="ECO:0000313" key="8">
    <source>
        <dbReference type="Proteomes" id="UP001578633"/>
    </source>
</evidence>
<dbReference type="EMBL" id="JBHGVX010000001">
    <property type="protein sequence ID" value="KAL1800898.1"/>
    <property type="molecule type" value="Genomic_DNA"/>
</dbReference>
<dbReference type="RefSeq" id="XP_069311482.1">
    <property type="nucleotide sequence ID" value="XM_069446509.1"/>
</dbReference>
<organism evidence="7 8">
    <name type="scientific">Alternaria dauci</name>
    <dbReference type="NCBI Taxonomy" id="48095"/>
    <lineage>
        <taxon>Eukaryota</taxon>
        <taxon>Fungi</taxon>
        <taxon>Dikarya</taxon>
        <taxon>Ascomycota</taxon>
        <taxon>Pezizomycotina</taxon>
        <taxon>Dothideomycetes</taxon>
        <taxon>Pleosporomycetidae</taxon>
        <taxon>Pleosporales</taxon>
        <taxon>Pleosporineae</taxon>
        <taxon>Pleosporaceae</taxon>
        <taxon>Alternaria</taxon>
        <taxon>Alternaria sect. Porri</taxon>
    </lineage>
</organism>
<keyword evidence="8" id="KW-1185">Reference proteome</keyword>
<evidence type="ECO:0000256" key="6">
    <source>
        <dbReference type="SAM" id="MobiDB-lite"/>
    </source>
</evidence>
<evidence type="ECO:0000256" key="4">
    <source>
        <dbReference type="ARBA" id="ARBA00022490"/>
    </source>
</evidence>
<dbReference type="PANTHER" id="PTHR28081:SF1">
    <property type="entry name" value="DAMAGE-REGULATED IMPORT FACILITATOR 1"/>
    <property type="match status" value="1"/>
</dbReference>
<feature type="region of interest" description="Disordered" evidence="6">
    <location>
        <begin position="1"/>
        <end position="78"/>
    </location>
</feature>
<dbReference type="GeneID" id="96081562"/>
<evidence type="ECO:0000256" key="5">
    <source>
        <dbReference type="ARBA" id="ARBA00023242"/>
    </source>
</evidence>
<evidence type="ECO:0000256" key="3">
    <source>
        <dbReference type="ARBA" id="ARBA00005459"/>
    </source>
</evidence>
<dbReference type="Proteomes" id="UP001578633">
    <property type="component" value="Chromosome 1"/>
</dbReference>
<comment type="caution">
    <text evidence="7">The sequence shown here is derived from an EMBL/GenBank/DDBJ whole genome shotgun (WGS) entry which is preliminary data.</text>
</comment>
<feature type="compositionally biased region" description="Polar residues" evidence="6">
    <location>
        <begin position="179"/>
        <end position="200"/>
    </location>
</feature>
<evidence type="ECO:0000256" key="2">
    <source>
        <dbReference type="ARBA" id="ARBA00004496"/>
    </source>
</evidence>
<gene>
    <name evidence="7" type="ORF">ACET3X_001240</name>
</gene>
<keyword evidence="4" id="KW-0963">Cytoplasm</keyword>
<evidence type="ECO:0000256" key="1">
    <source>
        <dbReference type="ARBA" id="ARBA00004123"/>
    </source>
</evidence>
<accession>A0ABR3UWQ4</accession>
<evidence type="ECO:0000313" key="7">
    <source>
        <dbReference type="EMBL" id="KAL1800898.1"/>
    </source>
</evidence>
<feature type="region of interest" description="Disordered" evidence="6">
    <location>
        <begin position="179"/>
        <end position="212"/>
    </location>
</feature>
<dbReference type="Pfam" id="PF08591">
    <property type="entry name" value="RNR_inhib"/>
    <property type="match status" value="1"/>
</dbReference>
<reference evidence="7 8" key="1">
    <citation type="submission" date="2024-09" db="EMBL/GenBank/DDBJ databases">
        <title>T2T genomes of carrot and Alternaria dauci and their utility for understanding host-pathogen interaction during carrot leaf blight disease.</title>
        <authorList>
            <person name="Liu W."/>
            <person name="Xu S."/>
            <person name="Ou C."/>
            <person name="Liu X."/>
            <person name="Zhuang F."/>
            <person name="Deng X.W."/>
        </authorList>
    </citation>
    <scope>NUCLEOTIDE SEQUENCE [LARGE SCALE GENOMIC DNA]</scope>
    <source>
        <strain evidence="7 8">A2016</strain>
    </source>
</reference>
<dbReference type="PANTHER" id="PTHR28081">
    <property type="entry name" value="DAMAGE-REGULATED IMPORT FACILITATOR 1-RELATED"/>
    <property type="match status" value="1"/>
</dbReference>
<comment type="subcellular location">
    <subcellularLocation>
        <location evidence="2">Cytoplasm</location>
    </subcellularLocation>
    <subcellularLocation>
        <location evidence="1">Nucleus</location>
    </subcellularLocation>
</comment>
<feature type="compositionally biased region" description="Basic and acidic residues" evidence="6">
    <location>
        <begin position="1"/>
        <end position="12"/>
    </location>
</feature>